<dbReference type="AlphaFoldDB" id="A0A8C0UAG3"/>
<accession>A0A8C0UAG3</accession>
<name>A0A8C0UAG3_CYACU</name>
<evidence type="ECO:0000256" key="1">
    <source>
        <dbReference type="SAM" id="MobiDB-lite"/>
    </source>
</evidence>
<dbReference type="Proteomes" id="UP000694410">
    <property type="component" value="Unplaced"/>
</dbReference>
<evidence type="ECO:0000313" key="2">
    <source>
        <dbReference type="Ensembl" id="ENSCCEP00000006647.1"/>
    </source>
</evidence>
<keyword evidence="3" id="KW-1185">Reference proteome</keyword>
<sequence length="239" mass="25601">PNQNITQIAFLIAAEPLSLGRPLSSPPAKFQRRSHSFQPQMQIPPCSPENPRSFPRCSPVPAPRSQTLGLEQDPRDIQAGKSLLDHPVRAVPALSPARSSGCHPQGFLGHPQGFFGHPQGFLGHPQGFFGHPQGFLGHPQGFLGHLQGFFGHLQGYFGHLQGWALQPPPRAASAKARPPFHGELLLVPSLRQRGCGVPVLRALRLLSSSEVGSQLVVGLELARIAPSRSSAASEPCPAL</sequence>
<proteinExistence type="predicted"/>
<evidence type="ECO:0000313" key="3">
    <source>
        <dbReference type="Proteomes" id="UP000694410"/>
    </source>
</evidence>
<reference evidence="2" key="2">
    <citation type="submission" date="2025-09" db="UniProtKB">
        <authorList>
            <consortium name="Ensembl"/>
        </authorList>
    </citation>
    <scope>IDENTIFICATION</scope>
</reference>
<organism evidence="2 3">
    <name type="scientific">Cyanistes caeruleus</name>
    <name type="common">Eurasian blue tit</name>
    <name type="synonym">Parus caeruleus</name>
    <dbReference type="NCBI Taxonomy" id="156563"/>
    <lineage>
        <taxon>Eukaryota</taxon>
        <taxon>Metazoa</taxon>
        <taxon>Chordata</taxon>
        <taxon>Craniata</taxon>
        <taxon>Vertebrata</taxon>
        <taxon>Euteleostomi</taxon>
        <taxon>Archelosauria</taxon>
        <taxon>Archosauria</taxon>
        <taxon>Dinosauria</taxon>
        <taxon>Saurischia</taxon>
        <taxon>Theropoda</taxon>
        <taxon>Coelurosauria</taxon>
        <taxon>Aves</taxon>
        <taxon>Neognathae</taxon>
        <taxon>Neoaves</taxon>
        <taxon>Telluraves</taxon>
        <taxon>Australaves</taxon>
        <taxon>Passeriformes</taxon>
        <taxon>Paridae</taxon>
        <taxon>Cyanistes</taxon>
    </lineage>
</organism>
<reference evidence="2" key="1">
    <citation type="submission" date="2025-08" db="UniProtKB">
        <authorList>
            <consortium name="Ensembl"/>
        </authorList>
    </citation>
    <scope>IDENTIFICATION</scope>
</reference>
<feature type="region of interest" description="Disordered" evidence="1">
    <location>
        <begin position="23"/>
        <end position="72"/>
    </location>
</feature>
<protein>
    <submittedName>
        <fullName evidence="2">Uncharacterized protein</fullName>
    </submittedName>
</protein>
<dbReference type="Ensembl" id="ENSCCET00000010772.1">
    <property type="protein sequence ID" value="ENSCCEP00000006647.1"/>
    <property type="gene ID" value="ENSCCEG00000007094.1"/>
</dbReference>